<dbReference type="PATRIC" id="fig|263820.9.peg.751"/>
<dbReference type="PaxDb" id="263820-PTO0716"/>
<dbReference type="KEGG" id="pto:PTO0716"/>
<dbReference type="HOGENOM" id="CLU_039478_0_2_2"/>
<dbReference type="STRING" id="263820.PTO0716"/>
<keyword evidence="9" id="KW-1185">Reference proteome</keyword>
<dbReference type="Pfam" id="PF00491">
    <property type="entry name" value="Arginase"/>
    <property type="match status" value="1"/>
</dbReference>
<dbReference type="SUPFAM" id="SSF52768">
    <property type="entry name" value="Arginase/deacetylase"/>
    <property type="match status" value="1"/>
</dbReference>
<feature type="binding site" evidence="4">
    <location>
        <position position="214"/>
    </location>
    <ligand>
        <name>Mn(2+)</name>
        <dbReference type="ChEBI" id="CHEBI:29035"/>
        <label>1</label>
    </ligand>
</feature>
<dbReference type="PANTHER" id="PTHR11358:SF26">
    <property type="entry name" value="GUANIDINO ACID HYDROLASE, MITOCHONDRIAL"/>
    <property type="match status" value="1"/>
</dbReference>
<name>Q6L151_PICTO</name>
<dbReference type="GO" id="GO:0033389">
    <property type="term" value="P:putrescine biosynthetic process from arginine, via agmatine"/>
    <property type="evidence" value="ECO:0007669"/>
    <property type="project" value="TreeGrafter"/>
</dbReference>
<evidence type="ECO:0000256" key="5">
    <source>
        <dbReference type="RuleBase" id="RU003684"/>
    </source>
</evidence>
<evidence type="ECO:0000313" key="7">
    <source>
        <dbReference type="EMBL" id="SMD30391.1"/>
    </source>
</evidence>
<dbReference type="NCBIfam" id="TIGR01230">
    <property type="entry name" value="agmatinase"/>
    <property type="match status" value="1"/>
</dbReference>
<dbReference type="EC" id="3.5.3.1" evidence="6"/>
<dbReference type="FunCoup" id="Q6L151">
    <property type="interactions" value="23"/>
</dbReference>
<dbReference type="CDD" id="cd11593">
    <property type="entry name" value="Agmatinase-like_2"/>
    <property type="match status" value="1"/>
</dbReference>
<evidence type="ECO:0000313" key="8">
    <source>
        <dbReference type="Proteomes" id="UP000000438"/>
    </source>
</evidence>
<dbReference type="GO" id="GO:0008783">
    <property type="term" value="F:agmatinase activity"/>
    <property type="evidence" value="ECO:0007669"/>
    <property type="project" value="TreeGrafter"/>
</dbReference>
<dbReference type="AlphaFoldDB" id="Q6L151"/>
<dbReference type="InParanoid" id="Q6L151"/>
<dbReference type="EMBL" id="AE017261">
    <property type="protein sequence ID" value="AAT43301.1"/>
    <property type="molecule type" value="Genomic_DNA"/>
</dbReference>
<comment type="cofactor">
    <cofactor evidence="4">
        <name>Mn(2+)</name>
        <dbReference type="ChEBI" id="CHEBI:29035"/>
    </cofactor>
    <text evidence="4">Binds 2 manganese ions per subunit.</text>
</comment>
<keyword evidence="2 4" id="KW-0479">Metal-binding</keyword>
<dbReference type="InterPro" id="IPR023696">
    <property type="entry name" value="Ureohydrolase_dom_sf"/>
</dbReference>
<dbReference type="PIRSF" id="PIRSF036979">
    <property type="entry name" value="Arginase"/>
    <property type="match status" value="1"/>
</dbReference>
<dbReference type="GO" id="GO:0004053">
    <property type="term" value="F:arginase activity"/>
    <property type="evidence" value="ECO:0007669"/>
    <property type="project" value="UniProtKB-EC"/>
</dbReference>
<accession>A0A8G2FVT2</accession>
<reference evidence="7 9" key="3">
    <citation type="submission" date="2017-04" db="EMBL/GenBank/DDBJ databases">
        <authorList>
            <person name="Varghese N."/>
            <person name="Submissions S."/>
        </authorList>
    </citation>
    <scope>NUCLEOTIDE SEQUENCE [LARGE SCALE GENOMIC DNA]</scope>
    <source>
        <strain evidence="7 9">DSM 9789</strain>
    </source>
</reference>
<evidence type="ECO:0000256" key="2">
    <source>
        <dbReference type="ARBA" id="ARBA00022723"/>
    </source>
</evidence>
<dbReference type="eggNOG" id="arCOG01700">
    <property type="taxonomic scope" value="Archaea"/>
</dbReference>
<gene>
    <name evidence="6" type="ordered locus">PTO0716</name>
    <name evidence="7" type="ORF">SAMN02745355_0271</name>
</gene>
<keyword evidence="3 5" id="KW-0378">Hydrolase</keyword>
<feature type="binding site" evidence="4">
    <location>
        <position position="131"/>
    </location>
    <ligand>
        <name>Mn(2+)</name>
        <dbReference type="ChEBI" id="CHEBI:29035"/>
        <label>1</label>
    </ligand>
</feature>
<reference evidence="6" key="2">
    <citation type="submission" date="2004-02" db="EMBL/GenBank/DDBJ databases">
        <authorList>
            <person name="Fuetterer O."/>
            <person name="Angelov A."/>
            <person name="Liesegang H."/>
            <person name="Gottschalk G."/>
            <person name="Schleper C."/>
            <person name="Schepers B."/>
            <person name="Dock C."/>
            <person name="Antranikian G."/>
            <person name="Liebl W."/>
        </authorList>
    </citation>
    <scope>NUCLEOTIDE SEQUENCE</scope>
    <source>
        <strain evidence="6">DSM 9790</strain>
    </source>
</reference>
<evidence type="ECO:0000256" key="1">
    <source>
        <dbReference type="ARBA" id="ARBA00009227"/>
    </source>
</evidence>
<feature type="binding site" evidence="4">
    <location>
        <position position="108"/>
    </location>
    <ligand>
        <name>Mn(2+)</name>
        <dbReference type="ChEBI" id="CHEBI:29035"/>
        <label>1</label>
    </ligand>
</feature>
<protein>
    <submittedName>
        <fullName evidence="7">Agmatinase</fullName>
    </submittedName>
    <submittedName>
        <fullName evidence="6">Arginase</fullName>
        <ecNumber evidence="6">3.5.3.1</ecNumber>
    </submittedName>
</protein>
<dbReference type="Gene3D" id="3.40.800.10">
    <property type="entry name" value="Ureohydrolase domain"/>
    <property type="match status" value="1"/>
</dbReference>
<evidence type="ECO:0000313" key="9">
    <source>
        <dbReference type="Proteomes" id="UP000192315"/>
    </source>
</evidence>
<dbReference type="Proteomes" id="UP000192315">
    <property type="component" value="Unassembled WGS sequence"/>
</dbReference>
<evidence type="ECO:0000313" key="6">
    <source>
        <dbReference type="EMBL" id="AAT43301.1"/>
    </source>
</evidence>
<evidence type="ECO:0000256" key="4">
    <source>
        <dbReference type="PIRSR" id="PIRSR036979-1"/>
    </source>
</evidence>
<feature type="binding site" evidence="4">
    <location>
        <position position="129"/>
    </location>
    <ligand>
        <name>Mn(2+)</name>
        <dbReference type="ChEBI" id="CHEBI:29035"/>
        <label>1</label>
    </ligand>
</feature>
<proteinExistence type="inferred from homology"/>
<feature type="binding site" evidence="4">
    <location>
        <position position="216"/>
    </location>
    <ligand>
        <name>Mn(2+)</name>
        <dbReference type="ChEBI" id="CHEBI:29035"/>
        <label>1</label>
    </ligand>
</feature>
<dbReference type="GO" id="GO:0046872">
    <property type="term" value="F:metal ion binding"/>
    <property type="evidence" value="ECO:0007669"/>
    <property type="project" value="UniProtKB-KW"/>
</dbReference>
<dbReference type="PROSITE" id="PS01053">
    <property type="entry name" value="ARGINASE_1"/>
    <property type="match status" value="1"/>
</dbReference>
<organism evidence="6 8">
    <name type="scientific">Picrophilus torridus (strain ATCC 700027 / DSM 9790 / JCM 10055 / NBRC 100828 / KAW 2/3)</name>
    <dbReference type="NCBI Taxonomy" id="1122961"/>
    <lineage>
        <taxon>Archaea</taxon>
        <taxon>Methanobacteriati</taxon>
        <taxon>Thermoplasmatota</taxon>
        <taxon>Thermoplasmata</taxon>
        <taxon>Thermoplasmatales</taxon>
        <taxon>Picrophilaceae</taxon>
        <taxon>Picrophilus</taxon>
    </lineage>
</organism>
<comment type="similarity">
    <text evidence="1">Belongs to the arginase family. Agmatinase subfamily.</text>
</comment>
<keyword evidence="4" id="KW-0464">Manganese</keyword>
<dbReference type="EMBL" id="FWYE01000001">
    <property type="protein sequence ID" value="SMD30391.1"/>
    <property type="molecule type" value="Genomic_DNA"/>
</dbReference>
<reference evidence="6 8" key="1">
    <citation type="journal article" date="2004" name="Proc. Natl. Acad. Sci. U.S.A.">
        <title>Genome sequence of Picrophilus torridus and its implications for life around pH 0.</title>
        <authorList>
            <person name="Futterer O."/>
            <person name="Angelov A."/>
            <person name="Liesegang H."/>
            <person name="Gottschalk G."/>
            <person name="Schleper C."/>
            <person name="Schepers B."/>
            <person name="Dock C."/>
            <person name="Antranikian G."/>
            <person name="Liebl W."/>
        </authorList>
    </citation>
    <scope>NUCLEOTIDE SEQUENCE [LARGE SCALE GENOMIC DNA]</scope>
    <source>
        <strain evidence="8">ATCC 700027 / DSM 9790 / JCM 10055 / NBRC 100828</strain>
        <strain evidence="6">DSM 9790</strain>
    </source>
</reference>
<dbReference type="Proteomes" id="UP000000438">
    <property type="component" value="Chromosome"/>
</dbReference>
<dbReference type="InterPro" id="IPR005925">
    <property type="entry name" value="Agmatinase-rel"/>
</dbReference>
<dbReference type="PROSITE" id="PS51409">
    <property type="entry name" value="ARGINASE_2"/>
    <property type="match status" value="1"/>
</dbReference>
<sequence length="284" mass="32469">MQHFSYLKLPDALSDYKNARYVLFGVPFDNTSSYRRGSRLSPNYIRYAYNNLESFEINYKYNIPDAGICDLGDLPVYEDVEYVLSEVETVTRTIFNDKKVPIMLGGEHSITIGAVRNLRNVKMLIIDAHSDFRDSYMDNIYNHACVTRRCLDILGRDSIVSVGTRSTSLEEYESPEYRNVRFVSSEYVLENGIKSVLDELDEFIGDSRIYFSIDMDGIDPAYAPGVGTPEPYGLRDTDVRSIIRRFSKKSIGFDIVEMTPLYDNGNTSMLAAKMIQDFIASREK</sequence>
<feature type="binding site" evidence="4">
    <location>
        <position position="127"/>
    </location>
    <ligand>
        <name>Mn(2+)</name>
        <dbReference type="ChEBI" id="CHEBI:29035"/>
        <label>1</label>
    </ligand>
</feature>
<evidence type="ECO:0000256" key="3">
    <source>
        <dbReference type="ARBA" id="ARBA00022801"/>
    </source>
</evidence>
<dbReference type="InterPro" id="IPR020855">
    <property type="entry name" value="Ureohydrolase_Mn_BS"/>
</dbReference>
<accession>Q6L151</accession>
<dbReference type="InterPro" id="IPR006035">
    <property type="entry name" value="Ureohydrolase"/>
</dbReference>
<dbReference type="PANTHER" id="PTHR11358">
    <property type="entry name" value="ARGINASE/AGMATINASE"/>
    <property type="match status" value="1"/>
</dbReference>